<dbReference type="GO" id="GO:0016787">
    <property type="term" value="F:hydrolase activity"/>
    <property type="evidence" value="ECO:0007669"/>
    <property type="project" value="UniProtKB-KW"/>
</dbReference>
<gene>
    <name evidence="2" type="ORF">GCM10007304_32880</name>
</gene>
<dbReference type="Gene3D" id="3.40.50.1820">
    <property type="entry name" value="alpha/beta hydrolase"/>
    <property type="match status" value="1"/>
</dbReference>
<name>A0A917LEF6_9NOCA</name>
<proteinExistence type="predicted"/>
<feature type="domain" description="AB hydrolase-1" evidence="1">
    <location>
        <begin position="44"/>
        <end position="134"/>
    </location>
</feature>
<reference evidence="2" key="2">
    <citation type="submission" date="2020-09" db="EMBL/GenBank/DDBJ databases">
        <authorList>
            <person name="Sun Q."/>
            <person name="Sedlacek I."/>
        </authorList>
    </citation>
    <scope>NUCLEOTIDE SEQUENCE</scope>
    <source>
        <strain evidence="2">CCM 7905</strain>
    </source>
</reference>
<keyword evidence="3" id="KW-1185">Reference proteome</keyword>
<evidence type="ECO:0000259" key="1">
    <source>
        <dbReference type="Pfam" id="PF00561"/>
    </source>
</evidence>
<dbReference type="Proteomes" id="UP000654257">
    <property type="component" value="Unassembled WGS sequence"/>
</dbReference>
<sequence length="288" mass="29386">MSTHTATVTGATLTYDVHGDLTPDTVPLVLIGSPMDASGFGTLASHFTDRTVVTYDPRNAGRSVRDDATAPLTPQQHADDLHAVLQALGTGPVDLFGSSGGAVNALALVAAYPNDARLLVAHEPPAGGVLPDREVLSAVCADMVATYDSSGLGPAMAKFIALVMHRGELDSTYLTQPAPDPAMFGLPTEDDGSRTDPLMANMRGNGAGFAPDIDALKSAPTQIVLAVGEESGGPVDGEMAGRGGYAVAALLGAPPVVFPGAHQGFLGGEFGQTGKPTEFAAKLREVLA</sequence>
<comment type="caution">
    <text evidence="2">The sequence shown here is derived from an EMBL/GenBank/DDBJ whole genome shotgun (WGS) entry which is preliminary data.</text>
</comment>
<dbReference type="SUPFAM" id="SSF53474">
    <property type="entry name" value="alpha/beta-Hydrolases"/>
    <property type="match status" value="1"/>
</dbReference>
<dbReference type="InterPro" id="IPR029058">
    <property type="entry name" value="AB_hydrolase_fold"/>
</dbReference>
<organism evidence="2 3">
    <name type="scientific">Rhodococcoides trifolii</name>
    <dbReference type="NCBI Taxonomy" id="908250"/>
    <lineage>
        <taxon>Bacteria</taxon>
        <taxon>Bacillati</taxon>
        <taxon>Actinomycetota</taxon>
        <taxon>Actinomycetes</taxon>
        <taxon>Mycobacteriales</taxon>
        <taxon>Nocardiaceae</taxon>
        <taxon>Rhodococcoides</taxon>
    </lineage>
</organism>
<dbReference type="EMBL" id="BMCU01000003">
    <property type="protein sequence ID" value="GGG16189.1"/>
    <property type="molecule type" value="Genomic_DNA"/>
</dbReference>
<dbReference type="AlphaFoldDB" id="A0A917LEF6"/>
<evidence type="ECO:0000313" key="2">
    <source>
        <dbReference type="EMBL" id="GGG16189.1"/>
    </source>
</evidence>
<dbReference type="RefSeq" id="WP_188545898.1">
    <property type="nucleotide sequence ID" value="NZ_BMCU01000003.1"/>
</dbReference>
<accession>A0A917LEF6</accession>
<protein>
    <submittedName>
        <fullName evidence="2">Hydrolase</fullName>
    </submittedName>
</protein>
<evidence type="ECO:0000313" key="3">
    <source>
        <dbReference type="Proteomes" id="UP000654257"/>
    </source>
</evidence>
<dbReference type="Pfam" id="PF00561">
    <property type="entry name" value="Abhydrolase_1"/>
    <property type="match status" value="1"/>
</dbReference>
<keyword evidence="2" id="KW-0378">Hydrolase</keyword>
<reference evidence="2" key="1">
    <citation type="journal article" date="2014" name="Int. J. Syst. Evol. Microbiol.">
        <title>Complete genome sequence of Corynebacterium casei LMG S-19264T (=DSM 44701T), isolated from a smear-ripened cheese.</title>
        <authorList>
            <consortium name="US DOE Joint Genome Institute (JGI-PGF)"/>
            <person name="Walter F."/>
            <person name="Albersmeier A."/>
            <person name="Kalinowski J."/>
            <person name="Ruckert C."/>
        </authorList>
    </citation>
    <scope>NUCLEOTIDE SEQUENCE</scope>
    <source>
        <strain evidence="2">CCM 7905</strain>
    </source>
</reference>
<dbReference type="InterPro" id="IPR000073">
    <property type="entry name" value="AB_hydrolase_1"/>
</dbReference>